<dbReference type="Pfam" id="PF01176">
    <property type="entry name" value="eIF-1a"/>
    <property type="match status" value="1"/>
</dbReference>
<gene>
    <name evidence="9" type="primary">infA</name>
</gene>
<dbReference type="SUPFAM" id="SSF50249">
    <property type="entry name" value="Nucleic acid-binding proteins"/>
    <property type="match status" value="1"/>
</dbReference>
<dbReference type="InterPro" id="IPR004368">
    <property type="entry name" value="TIF_IF1"/>
</dbReference>
<keyword evidence="5 6" id="KW-0648">Protein biosynthesis</keyword>
<dbReference type="RefSeq" id="YP_009667445.1">
    <property type="nucleotide sequence ID" value="NC_043774.1"/>
</dbReference>
<protein>
    <submittedName>
        <fullName evidence="10">InfA</fullName>
    </submittedName>
    <submittedName>
        <fullName evidence="9">Translational initiation factor 1</fullName>
    </submittedName>
</protein>
<proteinExistence type="inferred from homology"/>
<dbReference type="GO" id="GO:0005829">
    <property type="term" value="C:cytosol"/>
    <property type="evidence" value="ECO:0007669"/>
    <property type="project" value="TreeGrafter"/>
</dbReference>
<feature type="domain" description="S1-like" evidence="8">
    <location>
        <begin position="47"/>
        <end position="86"/>
    </location>
</feature>
<evidence type="ECO:0000256" key="5">
    <source>
        <dbReference type="ARBA" id="ARBA00022917"/>
    </source>
</evidence>
<keyword evidence="9" id="KW-0934">Plastid</keyword>
<feature type="region of interest" description="Disordered" evidence="7">
    <location>
        <begin position="85"/>
        <end position="110"/>
    </location>
</feature>
<accession>A0A4Y1KCL5</accession>
<dbReference type="GO" id="GO:0003743">
    <property type="term" value="F:translation initiation factor activity"/>
    <property type="evidence" value="ECO:0007669"/>
    <property type="project" value="UniProtKB-UniRule"/>
</dbReference>
<sequence>MISKRSTAMKIINDPRGEKRLYLAVVVDCHPNAMFHVYVCSLRKLALGYVSGKMRESSIRITRGDRVLLELSAYDQTKGRIVRRLDNMSFPKRDDSSRKNDSDTGNGAVS</sequence>
<dbReference type="GeneID" id="40872387"/>
<name>A0A4Y1KCL5_9LILI</name>
<dbReference type="PANTHER" id="PTHR33370">
    <property type="entry name" value="TRANSLATION INITIATION FACTOR IF-1, CHLOROPLASTIC"/>
    <property type="match status" value="1"/>
</dbReference>
<keyword evidence="4 6" id="KW-0396">Initiation factor</keyword>
<evidence type="ECO:0000256" key="2">
    <source>
        <dbReference type="ARBA" id="ARBA00010939"/>
    </source>
</evidence>
<dbReference type="RefSeq" id="YP_009667390.1">
    <property type="nucleotide sequence ID" value="NC_043774.1"/>
</dbReference>
<dbReference type="EMBL" id="MN478365">
    <property type="protein sequence ID" value="QJR53113.1"/>
    <property type="molecule type" value="Genomic_DNA"/>
</dbReference>
<dbReference type="GO" id="GO:0003723">
    <property type="term" value="F:RNA binding"/>
    <property type="evidence" value="ECO:0007669"/>
    <property type="project" value="InterPro"/>
</dbReference>
<comment type="similarity">
    <text evidence="2">Belongs to the IF-1 family.</text>
</comment>
<dbReference type="EMBL" id="MN478365">
    <property type="protein sequence ID" value="QJR53075.1"/>
    <property type="molecule type" value="Genomic_DNA"/>
</dbReference>
<dbReference type="PROSITE" id="PS50832">
    <property type="entry name" value="S1_IF1_TYPE"/>
    <property type="match status" value="1"/>
</dbReference>
<dbReference type="InterPro" id="IPR006196">
    <property type="entry name" value="RNA-binding_domain_S1_IF1"/>
</dbReference>
<evidence type="ECO:0000256" key="6">
    <source>
        <dbReference type="PROSITE-ProRule" id="PRU00181"/>
    </source>
</evidence>
<comment type="subunit">
    <text evidence="3">Component of the 30S ribosomal translation pre-initiation complex which assembles on the 30S ribosome in the order IF-2 and IF-3, IF-1 and N-formylmethionyl-tRNA(fMet); mRNA recruitment can occur at any time during PIC assembly.</text>
</comment>
<keyword evidence="9" id="KW-0150">Chloroplast</keyword>
<dbReference type="EMBL" id="KY399983">
    <property type="protein sequence ID" value="ATP74947.1"/>
    <property type="molecule type" value="Genomic_DNA"/>
</dbReference>
<evidence type="ECO:0000313" key="10">
    <source>
        <dbReference type="EMBL" id="QJR53075.1"/>
    </source>
</evidence>
<evidence type="ECO:0000259" key="8">
    <source>
        <dbReference type="PROSITE" id="PS50832"/>
    </source>
</evidence>
<comment type="function">
    <text evidence="1">One of the essential components for the initiation of protein synthesis. Stabilizes the binding of IF-2 and IF-3 on the 30S subunit to which N-formylmethionyl-tRNA(fMet) subsequently binds. Helps modulate mRNA selection, yielding the 30S pre-initiation complex (PIC). Upon addition of the 50S ribosomal subunit IF-1, IF-2 and IF-3 are released leaving the mature 70S translation initiation complex.</text>
</comment>
<dbReference type="PANTHER" id="PTHR33370:SF1">
    <property type="entry name" value="TRANSLATION INITIATION FACTOR IF-1, CHLOROPLASTIC"/>
    <property type="match status" value="1"/>
</dbReference>
<feature type="compositionally biased region" description="Basic and acidic residues" evidence="7">
    <location>
        <begin position="85"/>
        <end position="102"/>
    </location>
</feature>
<dbReference type="NCBIfam" id="TIGR00008">
    <property type="entry name" value="infA"/>
    <property type="match status" value="1"/>
</dbReference>
<dbReference type="AlphaFoldDB" id="A0A4Y1KCL5"/>
<dbReference type="InterPro" id="IPR012340">
    <property type="entry name" value="NA-bd_OB-fold"/>
</dbReference>
<dbReference type="Gene3D" id="2.40.50.140">
    <property type="entry name" value="Nucleic acid-binding proteins"/>
    <property type="match status" value="1"/>
</dbReference>
<reference evidence="9" key="1">
    <citation type="submission" date="2016-12" db="EMBL/GenBank/DDBJ databases">
        <authorList>
            <person name="Wang Q."/>
            <person name="Wang J."/>
            <person name="Luo J."/>
            <person name="Yang Z."/>
            <person name="Zeng Y."/>
            <person name="Chen S."/>
            <person name="Cai Z."/>
            <person name="Wu Z."/>
            <person name="Li X."/>
        </authorList>
    </citation>
    <scope>NUCLEOTIDE SEQUENCE</scope>
</reference>
<reference evidence="10" key="2">
    <citation type="submission" date="2019-09" db="EMBL/GenBank/DDBJ databases">
        <title>The complete chloroplast genome of Thalassia hemprichii.</title>
        <authorList>
            <person name="Liu T."/>
            <person name="Wang X."/>
            <person name="Cui Y."/>
        </authorList>
    </citation>
    <scope>NUCLEOTIDE SEQUENCE</scope>
</reference>
<dbReference type="EMBL" id="KY399983">
    <property type="protein sequence ID" value="ATP75002.1"/>
    <property type="molecule type" value="Genomic_DNA"/>
</dbReference>
<evidence type="ECO:0000256" key="1">
    <source>
        <dbReference type="ARBA" id="ARBA00003935"/>
    </source>
</evidence>
<evidence type="ECO:0000313" key="9">
    <source>
        <dbReference type="EMBL" id="ATP75002.1"/>
    </source>
</evidence>
<dbReference type="GeneID" id="40872312"/>
<geneLocation type="chloroplast" evidence="9"/>
<evidence type="ECO:0000256" key="3">
    <source>
        <dbReference type="ARBA" id="ARBA00011599"/>
    </source>
</evidence>
<dbReference type="GO" id="GO:0043022">
    <property type="term" value="F:ribosome binding"/>
    <property type="evidence" value="ECO:0007669"/>
    <property type="project" value="TreeGrafter"/>
</dbReference>
<organism evidence="9">
    <name type="scientific">Thalassia hemprichii</name>
    <dbReference type="NCBI Taxonomy" id="55496"/>
    <lineage>
        <taxon>Eukaryota</taxon>
        <taxon>Viridiplantae</taxon>
        <taxon>Streptophyta</taxon>
        <taxon>Embryophyta</taxon>
        <taxon>Tracheophyta</taxon>
        <taxon>Spermatophyta</taxon>
        <taxon>Magnoliopsida</taxon>
        <taxon>Liliopsida</taxon>
        <taxon>Hydrocharitaceae</taxon>
        <taxon>Thalassia</taxon>
    </lineage>
</organism>
<evidence type="ECO:0000256" key="7">
    <source>
        <dbReference type="SAM" id="MobiDB-lite"/>
    </source>
</evidence>
<evidence type="ECO:0000256" key="4">
    <source>
        <dbReference type="ARBA" id="ARBA00022540"/>
    </source>
</evidence>